<dbReference type="InterPro" id="IPR018484">
    <property type="entry name" value="FGGY_N"/>
</dbReference>
<keyword evidence="11" id="KW-1185">Reference proteome</keyword>
<sequence length="492" mass="52680">MSCLLAIDQSTSATKAILFDPQGRAVDAESREHRQLYPRPGWVEHDAEEIWQNTLSVVGALCTRQRELADQALGVAITNQRETVVVFDRATGKPLAPAIVWQCRRGDAVCDELRTAGHEAIVQAKTGLKLDAYFSASKLAWLVRERPEIAERLRSGDALIGTIDAYLIYRLTGGAVHATDTSNASRTLLYDIGALAWDDELCGLFGVPVAALPEVRESFAHFGETDLGGAFRGPKPICGVMGDSQASLFAQRCYATGEAKATFGSGTSVLVNIGPECRMPEAGAVAALAWVHRGEPTYAWEGIINYSAATIAWLKDQLGLIDDAATTGELASSVEDNGGVYLVPAFAGLSAPHWRPDARGAILGMTAHTTRAHVVRAALESIALQIRDVLDAMADEGSPRPAMLFADGGPTRNEVLMQMVADLARVEVTVAQLPESSATGAVLAGLLGLGVVGSFDELRGLTRETRVYRPELPEPRADELVAGWRAAVRRVL</sequence>
<dbReference type="PIRSF" id="PIRSF000538">
    <property type="entry name" value="GlpK"/>
    <property type="match status" value="1"/>
</dbReference>
<dbReference type="PANTHER" id="PTHR10196">
    <property type="entry name" value="SUGAR KINASE"/>
    <property type="match status" value="1"/>
</dbReference>
<dbReference type="Pfam" id="PF00370">
    <property type="entry name" value="FGGY_N"/>
    <property type="match status" value="1"/>
</dbReference>
<dbReference type="GO" id="GO:0005829">
    <property type="term" value="C:cytosol"/>
    <property type="evidence" value="ECO:0007669"/>
    <property type="project" value="TreeGrafter"/>
</dbReference>
<evidence type="ECO:0000259" key="8">
    <source>
        <dbReference type="Pfam" id="PF00370"/>
    </source>
</evidence>
<dbReference type="InterPro" id="IPR018483">
    <property type="entry name" value="Carb_kinase_FGGY_CS"/>
</dbReference>
<evidence type="ECO:0000313" key="10">
    <source>
        <dbReference type="EMBL" id="TWT91054.1"/>
    </source>
</evidence>
<dbReference type="EMBL" id="SJPQ01000001">
    <property type="protein sequence ID" value="TWT91054.1"/>
    <property type="molecule type" value="Genomic_DNA"/>
</dbReference>
<dbReference type="Proteomes" id="UP000315440">
    <property type="component" value="Unassembled WGS sequence"/>
</dbReference>
<dbReference type="Gene3D" id="3.30.420.40">
    <property type="match status" value="2"/>
</dbReference>
<comment type="caution">
    <text evidence="10">The sequence shown here is derived from an EMBL/GenBank/DDBJ whole genome shotgun (WGS) entry which is preliminary data.</text>
</comment>
<dbReference type="CDD" id="cd07769">
    <property type="entry name" value="ASKHA_NBD_FGGY_GK"/>
    <property type="match status" value="1"/>
</dbReference>
<keyword evidence="2 7" id="KW-0808">Transferase</keyword>
<reference evidence="10 11" key="1">
    <citation type="submission" date="2019-02" db="EMBL/GenBank/DDBJ databases">
        <title>Deep-cultivation of Planctomycetes and their phenomic and genomic characterization uncovers novel biology.</title>
        <authorList>
            <person name="Wiegand S."/>
            <person name="Jogler M."/>
            <person name="Boedeker C."/>
            <person name="Pinto D."/>
            <person name="Vollmers J."/>
            <person name="Rivas-Marin E."/>
            <person name="Kohn T."/>
            <person name="Peeters S.H."/>
            <person name="Heuer A."/>
            <person name="Rast P."/>
            <person name="Oberbeckmann S."/>
            <person name="Bunk B."/>
            <person name="Jeske O."/>
            <person name="Meyerdierks A."/>
            <person name="Storesund J.E."/>
            <person name="Kallscheuer N."/>
            <person name="Luecker S."/>
            <person name="Lage O.M."/>
            <person name="Pohl T."/>
            <person name="Merkel B.J."/>
            <person name="Hornburger P."/>
            <person name="Mueller R.-W."/>
            <person name="Bruemmer F."/>
            <person name="Labrenz M."/>
            <person name="Spormann A.M."/>
            <person name="Op Den Camp H."/>
            <person name="Overmann J."/>
            <person name="Amann R."/>
            <person name="Jetten M.S.M."/>
            <person name="Mascher T."/>
            <person name="Medema M.H."/>
            <person name="Devos D.P."/>
            <person name="Kaster A.-K."/>
            <person name="Ovreas L."/>
            <person name="Rohde M."/>
            <person name="Galperin M.Y."/>
            <person name="Jogler C."/>
        </authorList>
    </citation>
    <scope>NUCLEOTIDE SEQUENCE [LARGE SCALE GENOMIC DNA]</scope>
    <source>
        <strain evidence="10 11">Mal64</strain>
    </source>
</reference>
<feature type="domain" description="Carbohydrate kinase FGGY N-terminal" evidence="8">
    <location>
        <begin position="4"/>
        <end position="249"/>
    </location>
</feature>
<evidence type="ECO:0000256" key="5">
    <source>
        <dbReference type="ARBA" id="ARBA00022840"/>
    </source>
</evidence>
<organism evidence="10 11">
    <name type="scientific">Pseudobythopirellula maris</name>
    <dbReference type="NCBI Taxonomy" id="2527991"/>
    <lineage>
        <taxon>Bacteria</taxon>
        <taxon>Pseudomonadati</taxon>
        <taxon>Planctomycetota</taxon>
        <taxon>Planctomycetia</taxon>
        <taxon>Pirellulales</taxon>
        <taxon>Lacipirellulaceae</taxon>
        <taxon>Pseudobythopirellula</taxon>
    </lineage>
</organism>
<dbReference type="GO" id="GO:0005524">
    <property type="term" value="F:ATP binding"/>
    <property type="evidence" value="ECO:0007669"/>
    <property type="project" value="UniProtKB-KW"/>
</dbReference>
<evidence type="ECO:0000256" key="3">
    <source>
        <dbReference type="ARBA" id="ARBA00022741"/>
    </source>
</evidence>
<dbReference type="PANTHER" id="PTHR10196:SF69">
    <property type="entry name" value="GLYCEROL KINASE"/>
    <property type="match status" value="1"/>
</dbReference>
<protein>
    <recommendedName>
        <fullName evidence="6">ATP:glycerol 3-phosphotransferase</fullName>
    </recommendedName>
</protein>
<dbReference type="SUPFAM" id="SSF53067">
    <property type="entry name" value="Actin-like ATPase domain"/>
    <property type="match status" value="2"/>
</dbReference>
<dbReference type="OrthoDB" id="9805576at2"/>
<comment type="similarity">
    <text evidence="1 7">Belongs to the FGGY kinase family.</text>
</comment>
<evidence type="ECO:0000256" key="7">
    <source>
        <dbReference type="RuleBase" id="RU003733"/>
    </source>
</evidence>
<accession>A0A5C5ZU06</accession>
<dbReference type="GO" id="GO:0019563">
    <property type="term" value="P:glycerol catabolic process"/>
    <property type="evidence" value="ECO:0007669"/>
    <property type="project" value="TreeGrafter"/>
</dbReference>
<keyword evidence="5" id="KW-0067">ATP-binding</keyword>
<keyword evidence="4 7" id="KW-0418">Kinase</keyword>
<evidence type="ECO:0000313" key="11">
    <source>
        <dbReference type="Proteomes" id="UP000315440"/>
    </source>
</evidence>
<evidence type="ECO:0000256" key="4">
    <source>
        <dbReference type="ARBA" id="ARBA00022777"/>
    </source>
</evidence>
<feature type="domain" description="Carbohydrate kinase FGGY C-terminal" evidence="9">
    <location>
        <begin position="261"/>
        <end position="446"/>
    </location>
</feature>
<dbReference type="AlphaFoldDB" id="A0A5C5ZU06"/>
<dbReference type="InterPro" id="IPR043129">
    <property type="entry name" value="ATPase_NBD"/>
</dbReference>
<dbReference type="PROSITE" id="PS00933">
    <property type="entry name" value="FGGY_KINASES_1"/>
    <property type="match status" value="1"/>
</dbReference>
<evidence type="ECO:0000256" key="6">
    <source>
        <dbReference type="ARBA" id="ARBA00043149"/>
    </source>
</evidence>
<dbReference type="InterPro" id="IPR000577">
    <property type="entry name" value="Carb_kinase_FGGY"/>
</dbReference>
<dbReference type="PROSITE" id="PS00445">
    <property type="entry name" value="FGGY_KINASES_2"/>
    <property type="match status" value="1"/>
</dbReference>
<dbReference type="RefSeq" id="WP_146398450.1">
    <property type="nucleotide sequence ID" value="NZ_SJPQ01000001.1"/>
</dbReference>
<dbReference type="GO" id="GO:0004370">
    <property type="term" value="F:glycerol kinase activity"/>
    <property type="evidence" value="ECO:0007669"/>
    <property type="project" value="TreeGrafter"/>
</dbReference>
<keyword evidence="3" id="KW-0547">Nucleotide-binding</keyword>
<evidence type="ECO:0000256" key="2">
    <source>
        <dbReference type="ARBA" id="ARBA00022679"/>
    </source>
</evidence>
<dbReference type="InterPro" id="IPR018485">
    <property type="entry name" value="FGGY_C"/>
</dbReference>
<name>A0A5C5ZU06_9BACT</name>
<gene>
    <name evidence="10" type="primary">glpK</name>
    <name evidence="10" type="ORF">Mal64_14530</name>
</gene>
<evidence type="ECO:0000259" key="9">
    <source>
        <dbReference type="Pfam" id="PF02782"/>
    </source>
</evidence>
<evidence type="ECO:0000256" key="1">
    <source>
        <dbReference type="ARBA" id="ARBA00009156"/>
    </source>
</evidence>
<dbReference type="Pfam" id="PF02782">
    <property type="entry name" value="FGGY_C"/>
    <property type="match status" value="1"/>
</dbReference>
<proteinExistence type="inferred from homology"/>
<dbReference type="NCBIfam" id="NF000756">
    <property type="entry name" value="PRK00047.1"/>
    <property type="match status" value="1"/>
</dbReference>